<dbReference type="GO" id="GO:0005886">
    <property type="term" value="C:plasma membrane"/>
    <property type="evidence" value="ECO:0007669"/>
    <property type="project" value="UniProtKB-SubCell"/>
</dbReference>
<keyword evidence="4 13" id="KW-0813">Transport</keyword>
<dbReference type="Pfam" id="PF00329">
    <property type="entry name" value="Complex1_30kDa"/>
    <property type="match status" value="1"/>
</dbReference>
<feature type="domain" description="NADH:ubiquinone oxidoreductase 30kDa subunit" evidence="14">
    <location>
        <begin position="37"/>
        <end position="164"/>
    </location>
</feature>
<keyword evidence="11 13" id="KW-0511">Multifunctional enzyme</keyword>
<proteinExistence type="inferred from homology"/>
<dbReference type="KEGG" id="cber:B5D82_02340"/>
<dbReference type="GO" id="GO:0051287">
    <property type="term" value="F:NAD binding"/>
    <property type="evidence" value="ECO:0007669"/>
    <property type="project" value="InterPro"/>
</dbReference>
<dbReference type="HAMAP" id="MF_01359">
    <property type="entry name" value="NDH1_NuoCD_1"/>
    <property type="match status" value="1"/>
</dbReference>
<comment type="similarity">
    <text evidence="3 13">In the C-terminal section; belongs to the complex I 49 kDa subunit family.</text>
</comment>
<dbReference type="GO" id="GO:0030964">
    <property type="term" value="C:NADH dehydrogenase complex"/>
    <property type="evidence" value="ECO:0007669"/>
    <property type="project" value="InterPro"/>
</dbReference>
<keyword evidence="9 13" id="KW-0830">Ubiquinone</keyword>
<dbReference type="SUPFAM" id="SSF143243">
    <property type="entry name" value="Nqo5-like"/>
    <property type="match status" value="1"/>
</dbReference>
<dbReference type="PANTHER" id="PTHR11993">
    <property type="entry name" value="NADH-UBIQUINONE OXIDOREDUCTASE 49 KDA SUBUNIT"/>
    <property type="match status" value="1"/>
</dbReference>
<dbReference type="InterPro" id="IPR037232">
    <property type="entry name" value="NADH_quin_OxRdtase_su_C/D-like"/>
</dbReference>
<keyword evidence="16" id="KW-0560">Oxidoreductase</keyword>
<feature type="region of interest" description="NADH dehydrogenase I subunit D" evidence="13">
    <location>
        <begin position="200"/>
        <end position="585"/>
    </location>
</feature>
<comment type="subunit">
    <text evidence="13">NDH-1 is composed of 13 different subunits. Subunits NuoB, CD, E, F, and G constitute the peripheral sector of the complex.</text>
</comment>
<evidence type="ECO:0000256" key="6">
    <source>
        <dbReference type="ARBA" id="ARBA00022719"/>
    </source>
</evidence>
<dbReference type="PANTHER" id="PTHR11993:SF45">
    <property type="entry name" value="NADH-QUINONE OXIDOREDUCTASE SUBUNIT C_D"/>
    <property type="match status" value="1"/>
</dbReference>
<dbReference type="Gene3D" id="1.10.645.10">
    <property type="entry name" value="Cytochrome-c3 Hydrogenase, chain B"/>
    <property type="match status" value="1"/>
</dbReference>
<dbReference type="GO" id="GO:0022904">
    <property type="term" value="P:respiratory electron transport chain"/>
    <property type="evidence" value="ECO:0007669"/>
    <property type="project" value="UniProtKB-ARBA"/>
</dbReference>
<evidence type="ECO:0000256" key="12">
    <source>
        <dbReference type="ARBA" id="ARBA00047712"/>
    </source>
</evidence>
<evidence type="ECO:0000313" key="16">
    <source>
        <dbReference type="EMBL" id="ASP49844.1"/>
    </source>
</evidence>
<dbReference type="InterPro" id="IPR014029">
    <property type="entry name" value="NADH_UbQ_OxRdtase_49kDa_CS"/>
</dbReference>
<dbReference type="Proteomes" id="UP000202259">
    <property type="component" value="Chromosome"/>
</dbReference>
<evidence type="ECO:0000256" key="5">
    <source>
        <dbReference type="ARBA" id="ARBA00022475"/>
    </source>
</evidence>
<dbReference type="PROSITE" id="PS00535">
    <property type="entry name" value="COMPLEX1_49K"/>
    <property type="match status" value="1"/>
</dbReference>
<comment type="similarity">
    <text evidence="13">In the N-terminal section; belongs to the complex I 30 kDa subunit family.</text>
</comment>
<dbReference type="InterPro" id="IPR001135">
    <property type="entry name" value="NADH_Q_OxRdtase_suD"/>
</dbReference>
<dbReference type="GO" id="GO:0050136">
    <property type="term" value="F:NADH dehydrogenase (quinone) (non-electrogenic) activity"/>
    <property type="evidence" value="ECO:0007669"/>
    <property type="project" value="UniProtKB-UniRule"/>
</dbReference>
<dbReference type="AlphaFoldDB" id="A0A222GEP3"/>
<keyword evidence="7 13" id="KW-1278">Translocase</keyword>
<dbReference type="OrthoDB" id="9801496at2"/>
<evidence type="ECO:0000256" key="10">
    <source>
        <dbReference type="ARBA" id="ARBA00023136"/>
    </source>
</evidence>
<dbReference type="InterPro" id="IPR029014">
    <property type="entry name" value="NiFe-Hase_large"/>
</dbReference>
<dbReference type="InterPro" id="IPR023062">
    <property type="entry name" value="NADH_DH_suCD"/>
</dbReference>
<feature type="region of interest" description="NADH dehydrogenase I subunit C" evidence="13">
    <location>
        <begin position="1"/>
        <end position="176"/>
    </location>
</feature>
<evidence type="ECO:0000313" key="17">
    <source>
        <dbReference type="Proteomes" id="UP000202259"/>
    </source>
</evidence>
<dbReference type="EMBL" id="CP020465">
    <property type="protein sequence ID" value="ASP49844.1"/>
    <property type="molecule type" value="Genomic_DNA"/>
</dbReference>
<dbReference type="GO" id="GO:0048038">
    <property type="term" value="F:quinone binding"/>
    <property type="evidence" value="ECO:0007669"/>
    <property type="project" value="UniProtKB-KW"/>
</dbReference>
<evidence type="ECO:0000256" key="7">
    <source>
        <dbReference type="ARBA" id="ARBA00022967"/>
    </source>
</evidence>
<gene>
    <name evidence="13" type="primary">nuoC</name>
    <name evidence="13" type="synonym">nuoCD</name>
    <name evidence="13" type="synonym">nuoD</name>
    <name evidence="16" type="ORF">B5D82_02340</name>
</gene>
<dbReference type="Pfam" id="PF00346">
    <property type="entry name" value="Complex1_49kDa"/>
    <property type="match status" value="1"/>
</dbReference>
<dbReference type="FunFam" id="1.10.645.10:FF:000001">
    <property type="entry name" value="NADH-quinone oxidoreductase subunit C/D"/>
    <property type="match status" value="1"/>
</dbReference>
<evidence type="ECO:0000256" key="11">
    <source>
        <dbReference type="ARBA" id="ARBA00023268"/>
    </source>
</evidence>
<dbReference type="InterPro" id="IPR010218">
    <property type="entry name" value="NADH_DH_suC"/>
</dbReference>
<evidence type="ECO:0000256" key="4">
    <source>
        <dbReference type="ARBA" id="ARBA00022448"/>
    </source>
</evidence>
<evidence type="ECO:0000256" key="2">
    <source>
        <dbReference type="ARBA" id="ARBA00004417"/>
    </source>
</evidence>
<dbReference type="GO" id="GO:0008137">
    <property type="term" value="F:NADH dehydrogenase (ubiquinone) activity"/>
    <property type="evidence" value="ECO:0007669"/>
    <property type="project" value="InterPro"/>
</dbReference>
<dbReference type="NCBIfam" id="NF008728">
    <property type="entry name" value="PRK11742.1"/>
    <property type="match status" value="1"/>
</dbReference>
<dbReference type="InterPro" id="IPR022885">
    <property type="entry name" value="NDH1_su_D/H"/>
</dbReference>
<evidence type="ECO:0000259" key="15">
    <source>
        <dbReference type="Pfam" id="PF00346"/>
    </source>
</evidence>
<evidence type="ECO:0000256" key="13">
    <source>
        <dbReference type="HAMAP-Rule" id="MF_01359"/>
    </source>
</evidence>
<keyword evidence="8 13" id="KW-0520">NAD</keyword>
<evidence type="ECO:0000256" key="3">
    <source>
        <dbReference type="ARBA" id="ARBA00010019"/>
    </source>
</evidence>
<keyword evidence="17" id="KW-1185">Reference proteome</keyword>
<comment type="function">
    <text evidence="1 13">NDH-1 shuttles electrons from NADH, via FMN and iron-sulfur (Fe-S) centers, to quinones in the respiratory chain. The immediate electron acceptor for the enzyme in this species is believed to be ubiquinone. Couples the redox reaction to proton translocation (for every two electrons transferred, four hydrogen ions are translocated across the cytoplasmic membrane), and thus conserves the redox energy in a proton gradient.</text>
</comment>
<keyword evidence="6 13" id="KW-0874">Quinone</keyword>
<accession>A0A222GEP3</accession>
<keyword evidence="10 13" id="KW-0472">Membrane</keyword>
<comment type="catalytic activity">
    <reaction evidence="12 13">
        <text>a quinone + NADH + 5 H(+)(in) = a quinol + NAD(+) + 4 H(+)(out)</text>
        <dbReference type="Rhea" id="RHEA:57888"/>
        <dbReference type="ChEBI" id="CHEBI:15378"/>
        <dbReference type="ChEBI" id="CHEBI:24646"/>
        <dbReference type="ChEBI" id="CHEBI:57540"/>
        <dbReference type="ChEBI" id="CHEBI:57945"/>
        <dbReference type="ChEBI" id="CHEBI:132124"/>
    </reaction>
</comment>
<dbReference type="Gene3D" id="3.30.460.80">
    <property type="entry name" value="NADH:ubiquinone oxidoreductase, 30kDa subunit"/>
    <property type="match status" value="1"/>
</dbReference>
<name>A0A222GEP3_9GAMM</name>
<sequence>MLQAVPLLDEILALSPKLKLQPVSAVENIVDDIPSYWLEKDQLIKLMQVLKQELAQPFDMCFDITAIDESEREHPSLLSQAFTVSYHLRSYQRNQDIRIKVALNITDKTLESVCSLWPNANWYEREVWDMFGIVFENHPHLTRILMPETWKGHPLLKTHPARATEMDPFTLSPYQQDKEQAALQFNPEAWGMKRQSKDSDFMFLNLGPNHPSVHGAFRIVLQMEGEEIIDCVPDIGYHHRGAEKMGERQSWHSYIPYTDRIDYLGGVMNNFPYVMAVEKLAGITVPDRAKVIRIMTAEMFRILSHLLFYGTFAQDLGALSPIFYMFIDREKLFGIIEAFTGARMHPSWFRIGGVAQDLPKGWEGLVRDYVNYLPKRLDEYEKMVMQNSILKQRTVGIGAYSTQEAIDWGVTGPGLRATGFSWDLRKQRPYGGYDQFDFDVPLGQNGDCYDRCRVRVEEMRQSIRIIEQCLNNMPEGPYKAEHPQTTPPLKDRTMRDIDTLIPHFLNVSWGPVIPAGEVSISVEATKGIMAYHLISDGSTMSYRTRIRTPSFPHLQMLPLISKGQMVADLIATLGSVDYVMADVDR</sequence>
<dbReference type="NCBIfam" id="TIGR01962">
    <property type="entry name" value="NuoD"/>
    <property type="match status" value="1"/>
</dbReference>
<dbReference type="EC" id="7.1.1.-" evidence="13"/>
<dbReference type="NCBIfam" id="NF004739">
    <property type="entry name" value="PRK06075.1"/>
    <property type="match status" value="1"/>
</dbReference>
<evidence type="ECO:0000256" key="9">
    <source>
        <dbReference type="ARBA" id="ARBA00023075"/>
    </source>
</evidence>
<evidence type="ECO:0000256" key="8">
    <source>
        <dbReference type="ARBA" id="ARBA00023027"/>
    </source>
</evidence>
<feature type="domain" description="NADH-quinone oxidoreductase subunit D" evidence="15">
    <location>
        <begin position="315"/>
        <end position="585"/>
    </location>
</feature>
<comment type="subcellular location">
    <subcellularLocation>
        <location evidence="2">Cell inner membrane</location>
        <topology evidence="2">Peripheral membrane protein</topology>
    </subcellularLocation>
    <subcellularLocation>
        <location evidence="13">Cell membrane</location>
        <topology evidence="13">Peripheral membrane protein</topology>
        <orientation evidence="13">Cytoplasmic side</orientation>
    </subcellularLocation>
</comment>
<reference evidence="16 17" key="1">
    <citation type="submission" date="2017-08" db="EMBL/GenBank/DDBJ databases">
        <title>Complete genome of Colwellia sp. NB097-1, a psychrophile bacterium ioslated from Bering Sea.</title>
        <authorList>
            <person name="Chen X."/>
        </authorList>
    </citation>
    <scope>NUCLEOTIDE SEQUENCE [LARGE SCALE GENOMIC DNA]</scope>
    <source>
        <strain evidence="16 17">NB097-1</strain>
    </source>
</reference>
<dbReference type="SUPFAM" id="SSF56762">
    <property type="entry name" value="HydB/Nqo4-like"/>
    <property type="match status" value="1"/>
</dbReference>
<dbReference type="InterPro" id="IPR001268">
    <property type="entry name" value="NADH_UbQ_OxRdtase_30kDa_su"/>
</dbReference>
<dbReference type="HAMAP" id="MF_01358">
    <property type="entry name" value="NDH1_NuoD"/>
    <property type="match status" value="1"/>
</dbReference>
<evidence type="ECO:0000259" key="14">
    <source>
        <dbReference type="Pfam" id="PF00329"/>
    </source>
</evidence>
<evidence type="ECO:0000256" key="1">
    <source>
        <dbReference type="ARBA" id="ARBA00002378"/>
    </source>
</evidence>
<organism evidence="16 17">
    <name type="scientific">Cognaticolwellia beringensis</name>
    <dbReference type="NCBI Taxonomy" id="1967665"/>
    <lineage>
        <taxon>Bacteria</taxon>
        <taxon>Pseudomonadati</taxon>
        <taxon>Pseudomonadota</taxon>
        <taxon>Gammaproteobacteria</taxon>
        <taxon>Alteromonadales</taxon>
        <taxon>Colwelliaceae</taxon>
        <taxon>Cognaticolwellia</taxon>
    </lineage>
</organism>
<protein>
    <recommendedName>
        <fullName evidence="13">NADH-quinone oxidoreductase subunit C/D</fullName>
        <ecNumber evidence="13">7.1.1.-</ecNumber>
    </recommendedName>
    <alternativeName>
        <fullName evidence="13">NADH dehydrogenase I subunit C/D</fullName>
    </alternativeName>
    <alternativeName>
        <fullName evidence="13">NDH-1 subunit C/D</fullName>
    </alternativeName>
</protein>
<keyword evidence="5 13" id="KW-1003">Cell membrane</keyword>
<dbReference type="NCBIfam" id="TIGR01961">
    <property type="entry name" value="NuoC_fam"/>
    <property type="match status" value="1"/>
</dbReference>